<evidence type="ECO:0008006" key="10">
    <source>
        <dbReference type="Google" id="ProtNLM"/>
    </source>
</evidence>
<evidence type="ECO:0000256" key="4">
    <source>
        <dbReference type="RuleBase" id="RU000590"/>
    </source>
</evidence>
<dbReference type="InterPro" id="IPR036005">
    <property type="entry name" value="Creatinase/aminopeptidase-like"/>
</dbReference>
<feature type="domain" description="Peptidase M24 C-terminal" evidence="7">
    <location>
        <begin position="589"/>
        <end position="653"/>
    </location>
</feature>
<gene>
    <name evidence="8" type="ORF">XYLVIOL_LOCUS3271</name>
</gene>
<protein>
    <recommendedName>
        <fullName evidence="10">Xaa-Pro aminopeptidase ApepP</fullName>
    </recommendedName>
</protein>
<dbReference type="Pfam" id="PF01321">
    <property type="entry name" value="Creatinase_N"/>
    <property type="match status" value="1"/>
</dbReference>
<dbReference type="SUPFAM" id="SSF55920">
    <property type="entry name" value="Creatinase/aminopeptidase"/>
    <property type="match status" value="1"/>
</dbReference>
<dbReference type="InterPro" id="IPR033740">
    <property type="entry name" value="Pept_M24B"/>
</dbReference>
<dbReference type="InterPro" id="IPR050422">
    <property type="entry name" value="X-Pro_aminopeptidase_P"/>
</dbReference>
<dbReference type="CDD" id="cd01085">
    <property type="entry name" value="APP"/>
    <property type="match status" value="1"/>
</dbReference>
<feature type="domain" description="Creatinase N-terminal" evidence="6">
    <location>
        <begin position="57"/>
        <end position="171"/>
    </location>
</feature>
<organism evidence="8 9">
    <name type="scientific">Xylocopa violacea</name>
    <name type="common">Violet carpenter bee</name>
    <name type="synonym">Apis violacea</name>
    <dbReference type="NCBI Taxonomy" id="135666"/>
    <lineage>
        <taxon>Eukaryota</taxon>
        <taxon>Metazoa</taxon>
        <taxon>Ecdysozoa</taxon>
        <taxon>Arthropoda</taxon>
        <taxon>Hexapoda</taxon>
        <taxon>Insecta</taxon>
        <taxon>Pterygota</taxon>
        <taxon>Neoptera</taxon>
        <taxon>Endopterygota</taxon>
        <taxon>Hymenoptera</taxon>
        <taxon>Apocrita</taxon>
        <taxon>Aculeata</taxon>
        <taxon>Apoidea</taxon>
        <taxon>Anthophila</taxon>
        <taxon>Apidae</taxon>
        <taxon>Xylocopa</taxon>
        <taxon>Xylocopa</taxon>
    </lineage>
</organism>
<dbReference type="PROSITE" id="PS00491">
    <property type="entry name" value="PROLINE_PEPTIDASE"/>
    <property type="match status" value="1"/>
</dbReference>
<accession>A0ABP1NDR8</accession>
<dbReference type="Pfam" id="PF16188">
    <property type="entry name" value="Peptidase_M24_C"/>
    <property type="match status" value="1"/>
</dbReference>
<evidence type="ECO:0000256" key="2">
    <source>
        <dbReference type="ARBA" id="ARBA00022723"/>
    </source>
</evidence>
<keyword evidence="3" id="KW-0378">Hydrolase</keyword>
<comment type="caution">
    <text evidence="8">The sequence shown here is derived from an EMBL/GenBank/DDBJ whole genome shotgun (WGS) entry which is preliminary data.</text>
</comment>
<sequence length="655" mass="73478">MLGTKRLLFVACNTYKVHHKLLNQSCQSTNVNMTQRNGAIKLTKLRELMGAVQIGGLKGKGIQALIVSSDDAHQSEYLRERDKRIRFISGFTGSFGTAIITPNEALLWTDGRYYVQASAEFDPPDAWTLMKEGSLFTPTRAAWLVSNLPPKSTVGADSNLMSYTEWAVLHTSLTAAGHCLMPLEENLIDLVWGEEQPAPTANIVLPQPLQFSGCSAGTKVKLCREVMNKNNAKVLVITALDEVAYILNLRGSDIPYNPVFFAYVILTLDDLHLFIDKNRLSDKAQEQLISEEVNIVYHPYEEICNFLKQLANSCVNDEQIWISNGSSYALHAACGEAKKHTKITPIRVMKAVKNNVEVEGMKAAHVRDSVALVKYFAWLEDQIKEKKETVTEISGATQLEKFRQEQEHFVGLSFPTISSVGPHGAIIHYLPTPKTDVPITDEEIYLCDSGAQYQDGTTDVTRTLHFGNPTDFERECFTRVFKGQCRLSSAIFPLMIQGNYLDTLARENLWSVGLNYLHGTGHGVGSYLNVHEEPIGISWKPYPDDPGLQPGMFLSNEPGYYEDEKFGVRLENIELVVKANTPYNHKNRGFLTFETVTLVPIQTKLLDVSLLTDFEIQYLNNYHAKCLNTLKPLLQGPENVQALKWLEKETRPIAK</sequence>
<name>A0ABP1NDR8_XYLVO</name>
<dbReference type="Pfam" id="PF00557">
    <property type="entry name" value="Peptidase_M24"/>
    <property type="match status" value="1"/>
</dbReference>
<evidence type="ECO:0000259" key="5">
    <source>
        <dbReference type="Pfam" id="PF00557"/>
    </source>
</evidence>
<keyword evidence="2 4" id="KW-0479">Metal-binding</keyword>
<dbReference type="InterPro" id="IPR029149">
    <property type="entry name" value="Creatin/AminoP/Spt16_N"/>
</dbReference>
<proteinExistence type="inferred from homology"/>
<feature type="domain" description="Peptidase M24" evidence="5">
    <location>
        <begin position="359"/>
        <end position="576"/>
    </location>
</feature>
<dbReference type="PANTHER" id="PTHR43763:SF20">
    <property type="entry name" value="XAA-PRO AMINOPEPTIDASE APEPP"/>
    <property type="match status" value="1"/>
</dbReference>
<evidence type="ECO:0000259" key="6">
    <source>
        <dbReference type="Pfam" id="PF01321"/>
    </source>
</evidence>
<dbReference type="EMBL" id="CAXAJV020001288">
    <property type="protein sequence ID" value="CAL7938406.1"/>
    <property type="molecule type" value="Genomic_DNA"/>
</dbReference>
<dbReference type="InterPro" id="IPR032416">
    <property type="entry name" value="Peptidase_M24_C"/>
</dbReference>
<evidence type="ECO:0000313" key="8">
    <source>
        <dbReference type="EMBL" id="CAL7938406.1"/>
    </source>
</evidence>
<dbReference type="SUPFAM" id="SSF53092">
    <property type="entry name" value="Creatinase/prolidase N-terminal domain"/>
    <property type="match status" value="1"/>
</dbReference>
<evidence type="ECO:0000313" key="9">
    <source>
        <dbReference type="Proteomes" id="UP001642520"/>
    </source>
</evidence>
<dbReference type="Pfam" id="PF16189">
    <property type="entry name" value="Creatinase_N_2"/>
    <property type="match status" value="1"/>
</dbReference>
<comment type="similarity">
    <text evidence="1 4">Belongs to the peptidase M24B family.</text>
</comment>
<dbReference type="PANTHER" id="PTHR43763">
    <property type="entry name" value="XAA-PRO AMINOPEPTIDASE 1"/>
    <property type="match status" value="1"/>
</dbReference>
<evidence type="ECO:0000256" key="3">
    <source>
        <dbReference type="ARBA" id="ARBA00022801"/>
    </source>
</evidence>
<evidence type="ECO:0000259" key="7">
    <source>
        <dbReference type="Pfam" id="PF16188"/>
    </source>
</evidence>
<dbReference type="Gene3D" id="3.40.350.10">
    <property type="entry name" value="Creatinase/prolidase N-terminal domain"/>
    <property type="match status" value="2"/>
</dbReference>
<dbReference type="Proteomes" id="UP001642520">
    <property type="component" value="Unassembled WGS sequence"/>
</dbReference>
<dbReference type="Gene3D" id="3.90.230.10">
    <property type="entry name" value="Creatinase/methionine aminopeptidase superfamily"/>
    <property type="match status" value="1"/>
</dbReference>
<dbReference type="InterPro" id="IPR000994">
    <property type="entry name" value="Pept_M24"/>
</dbReference>
<dbReference type="InterPro" id="IPR001131">
    <property type="entry name" value="Peptidase_M24B_aminopep-P_CS"/>
</dbReference>
<reference evidence="8 9" key="1">
    <citation type="submission" date="2024-08" db="EMBL/GenBank/DDBJ databases">
        <authorList>
            <person name="Will J Nash"/>
            <person name="Angela Man"/>
            <person name="Seanna McTaggart"/>
            <person name="Kendall Baker"/>
            <person name="Tom Barker"/>
            <person name="Leah Catchpole"/>
            <person name="Alex Durrant"/>
            <person name="Karim Gharbi"/>
            <person name="Naomi Irish"/>
            <person name="Gemy Kaithakottil"/>
            <person name="Debby Ku"/>
            <person name="Aaliyah Providence"/>
            <person name="Felix Shaw"/>
            <person name="David Swarbreck"/>
            <person name="Chris Watkins"/>
            <person name="Ann M. McCartney"/>
            <person name="Giulio Formenti"/>
            <person name="Alice Mouton"/>
            <person name="Noel Vella"/>
            <person name="Bjorn M von Reumont"/>
            <person name="Adriana Vella"/>
            <person name="Wilfried Haerty"/>
        </authorList>
    </citation>
    <scope>NUCLEOTIDE SEQUENCE [LARGE SCALE GENOMIC DNA]</scope>
</reference>
<keyword evidence="9" id="KW-1185">Reference proteome</keyword>
<dbReference type="InterPro" id="IPR000587">
    <property type="entry name" value="Creatinase_N"/>
</dbReference>
<evidence type="ECO:0000256" key="1">
    <source>
        <dbReference type="ARBA" id="ARBA00008766"/>
    </source>
</evidence>